<protein>
    <submittedName>
        <fullName evidence="1">Uncharacterized protein</fullName>
    </submittedName>
</protein>
<sequence>MIRRFLAAVAWLLVRPGPARRPMVDDTIADIPACAPDPSPEQLAEIQDLCRQWLVMWCRYRREFAAFALFGHEPLIICDRNRQRLLYRCRAAELEQIGAPA</sequence>
<accession>A0ABP8U8Y8</accession>
<organism evidence="1 2">
    <name type="scientific">Actinoallomurus vinaceus</name>
    <dbReference type="NCBI Taxonomy" id="1080074"/>
    <lineage>
        <taxon>Bacteria</taxon>
        <taxon>Bacillati</taxon>
        <taxon>Actinomycetota</taxon>
        <taxon>Actinomycetes</taxon>
        <taxon>Streptosporangiales</taxon>
        <taxon>Thermomonosporaceae</taxon>
        <taxon>Actinoallomurus</taxon>
    </lineage>
</organism>
<name>A0ABP8U8Y8_9ACTN</name>
<comment type="caution">
    <text evidence="1">The sequence shown here is derived from an EMBL/GenBank/DDBJ whole genome shotgun (WGS) entry which is preliminary data.</text>
</comment>
<evidence type="ECO:0000313" key="1">
    <source>
        <dbReference type="EMBL" id="GAA4626567.1"/>
    </source>
</evidence>
<proteinExistence type="predicted"/>
<evidence type="ECO:0000313" key="2">
    <source>
        <dbReference type="Proteomes" id="UP001501442"/>
    </source>
</evidence>
<gene>
    <name evidence="1" type="ORF">GCM10023196_035330</name>
</gene>
<keyword evidence="2" id="KW-1185">Reference proteome</keyword>
<dbReference type="Proteomes" id="UP001501442">
    <property type="component" value="Unassembled WGS sequence"/>
</dbReference>
<dbReference type="RefSeq" id="WP_345431919.1">
    <property type="nucleotide sequence ID" value="NZ_BAABHK010000004.1"/>
</dbReference>
<reference evidence="2" key="1">
    <citation type="journal article" date="2019" name="Int. J. Syst. Evol. Microbiol.">
        <title>The Global Catalogue of Microorganisms (GCM) 10K type strain sequencing project: providing services to taxonomists for standard genome sequencing and annotation.</title>
        <authorList>
            <consortium name="The Broad Institute Genomics Platform"/>
            <consortium name="The Broad Institute Genome Sequencing Center for Infectious Disease"/>
            <person name="Wu L."/>
            <person name="Ma J."/>
        </authorList>
    </citation>
    <scope>NUCLEOTIDE SEQUENCE [LARGE SCALE GENOMIC DNA]</scope>
    <source>
        <strain evidence="2">JCM 17939</strain>
    </source>
</reference>
<dbReference type="EMBL" id="BAABHK010000004">
    <property type="protein sequence ID" value="GAA4626567.1"/>
    <property type="molecule type" value="Genomic_DNA"/>
</dbReference>